<name>A0A2Z7BSA5_9LAMI</name>
<feature type="compositionally biased region" description="Polar residues" evidence="1">
    <location>
        <begin position="42"/>
        <end position="52"/>
    </location>
</feature>
<accession>A0A2Z7BSA5</accession>
<sequence>MHRMFYRVSPCWRQGAWLQPNSQGIWLFKVGGGRSSLIRSTTGNMTPSSACTRRTGEFGTNGISSTRRSEQVRSRRRRHAARRWRRWPDTASRGPTTIVTPKSQFRTCPSDHGRFLRQPALEGLTNLAQTKSPQHADRNKSDHTINGGGGTTARRWRRRP</sequence>
<gene>
    <name evidence="2" type="ORF">F511_15824</name>
</gene>
<feature type="region of interest" description="Disordered" evidence="1">
    <location>
        <begin position="42"/>
        <end position="113"/>
    </location>
</feature>
<protein>
    <submittedName>
        <fullName evidence="2">Uncharacterized protein</fullName>
    </submittedName>
</protein>
<feature type="region of interest" description="Disordered" evidence="1">
    <location>
        <begin position="129"/>
        <end position="160"/>
    </location>
</feature>
<keyword evidence="3" id="KW-1185">Reference proteome</keyword>
<feature type="compositionally biased region" description="Basic and acidic residues" evidence="1">
    <location>
        <begin position="134"/>
        <end position="143"/>
    </location>
</feature>
<dbReference type="Proteomes" id="UP000250235">
    <property type="component" value="Unassembled WGS sequence"/>
</dbReference>
<evidence type="ECO:0000313" key="2">
    <source>
        <dbReference type="EMBL" id="KZV37492.1"/>
    </source>
</evidence>
<evidence type="ECO:0000256" key="1">
    <source>
        <dbReference type="SAM" id="MobiDB-lite"/>
    </source>
</evidence>
<evidence type="ECO:0000313" key="3">
    <source>
        <dbReference type="Proteomes" id="UP000250235"/>
    </source>
</evidence>
<organism evidence="2 3">
    <name type="scientific">Dorcoceras hygrometricum</name>
    <dbReference type="NCBI Taxonomy" id="472368"/>
    <lineage>
        <taxon>Eukaryota</taxon>
        <taxon>Viridiplantae</taxon>
        <taxon>Streptophyta</taxon>
        <taxon>Embryophyta</taxon>
        <taxon>Tracheophyta</taxon>
        <taxon>Spermatophyta</taxon>
        <taxon>Magnoliopsida</taxon>
        <taxon>eudicotyledons</taxon>
        <taxon>Gunneridae</taxon>
        <taxon>Pentapetalae</taxon>
        <taxon>asterids</taxon>
        <taxon>lamiids</taxon>
        <taxon>Lamiales</taxon>
        <taxon>Gesneriaceae</taxon>
        <taxon>Didymocarpoideae</taxon>
        <taxon>Trichosporeae</taxon>
        <taxon>Loxocarpinae</taxon>
        <taxon>Dorcoceras</taxon>
    </lineage>
</organism>
<dbReference type="AlphaFoldDB" id="A0A2Z7BSA5"/>
<dbReference type="EMBL" id="KV002767">
    <property type="protein sequence ID" value="KZV37492.1"/>
    <property type="molecule type" value="Genomic_DNA"/>
</dbReference>
<reference evidence="2 3" key="1">
    <citation type="journal article" date="2015" name="Proc. Natl. Acad. Sci. U.S.A.">
        <title>The resurrection genome of Boea hygrometrica: A blueprint for survival of dehydration.</title>
        <authorList>
            <person name="Xiao L."/>
            <person name="Yang G."/>
            <person name="Zhang L."/>
            <person name="Yang X."/>
            <person name="Zhao S."/>
            <person name="Ji Z."/>
            <person name="Zhou Q."/>
            <person name="Hu M."/>
            <person name="Wang Y."/>
            <person name="Chen M."/>
            <person name="Xu Y."/>
            <person name="Jin H."/>
            <person name="Xiao X."/>
            <person name="Hu G."/>
            <person name="Bao F."/>
            <person name="Hu Y."/>
            <person name="Wan P."/>
            <person name="Li L."/>
            <person name="Deng X."/>
            <person name="Kuang T."/>
            <person name="Xiang C."/>
            <person name="Zhu J.K."/>
            <person name="Oliver M.J."/>
            <person name="He Y."/>
        </authorList>
    </citation>
    <scope>NUCLEOTIDE SEQUENCE [LARGE SCALE GENOMIC DNA]</scope>
    <source>
        <strain evidence="3">cv. XS01</strain>
    </source>
</reference>
<feature type="compositionally biased region" description="Basic residues" evidence="1">
    <location>
        <begin position="74"/>
        <end position="85"/>
    </location>
</feature>
<proteinExistence type="predicted"/>
<feature type="compositionally biased region" description="Polar residues" evidence="1">
    <location>
        <begin position="93"/>
        <end position="107"/>
    </location>
</feature>